<dbReference type="AlphaFoldDB" id="A0A329MDI8"/>
<dbReference type="OrthoDB" id="6382410at2"/>
<dbReference type="PANTHER" id="PTHR43877">
    <property type="entry name" value="AMINOALKYLPHOSPHONATE N-ACETYLTRANSFERASE-RELATED-RELATED"/>
    <property type="match status" value="1"/>
</dbReference>
<dbReference type="GO" id="GO:0016747">
    <property type="term" value="F:acyltransferase activity, transferring groups other than amino-acyl groups"/>
    <property type="evidence" value="ECO:0007669"/>
    <property type="project" value="InterPro"/>
</dbReference>
<dbReference type="SUPFAM" id="SSF55729">
    <property type="entry name" value="Acyl-CoA N-acyltransferases (Nat)"/>
    <property type="match status" value="1"/>
</dbReference>
<accession>A0A329MDI8</accession>
<dbReference type="InterPro" id="IPR050832">
    <property type="entry name" value="Bact_Acetyltransf"/>
</dbReference>
<evidence type="ECO:0000313" key="4">
    <source>
        <dbReference type="EMBL" id="RAV17748.1"/>
    </source>
</evidence>
<dbReference type="EMBL" id="QMFB01000018">
    <property type="protein sequence ID" value="RAV17748.1"/>
    <property type="molecule type" value="Genomic_DNA"/>
</dbReference>
<dbReference type="Pfam" id="PF00583">
    <property type="entry name" value="Acetyltransf_1"/>
    <property type="match status" value="1"/>
</dbReference>
<proteinExistence type="predicted"/>
<dbReference type="Gene3D" id="3.40.630.30">
    <property type="match status" value="1"/>
</dbReference>
<dbReference type="CDD" id="cd04301">
    <property type="entry name" value="NAT_SF"/>
    <property type="match status" value="1"/>
</dbReference>
<dbReference type="RefSeq" id="WP_113034114.1">
    <property type="nucleotide sequence ID" value="NZ_QMFB01000018.1"/>
</dbReference>
<reference evidence="4 5" key="1">
    <citation type="journal article" date="2009" name="Int. J. Syst. Evol. Microbiol.">
        <title>Paenibacillus contaminans sp. nov., isolated from a contaminated laboratory plate.</title>
        <authorList>
            <person name="Chou J.H."/>
            <person name="Lee J.H."/>
            <person name="Lin M.C."/>
            <person name="Chang P.S."/>
            <person name="Arun A.B."/>
            <person name="Young C.C."/>
            <person name="Chen W.M."/>
        </authorList>
    </citation>
    <scope>NUCLEOTIDE SEQUENCE [LARGE SCALE GENOMIC DNA]</scope>
    <source>
        <strain evidence="4 5">CKOBP-6</strain>
    </source>
</reference>
<keyword evidence="2" id="KW-0012">Acyltransferase</keyword>
<evidence type="ECO:0000313" key="5">
    <source>
        <dbReference type="Proteomes" id="UP000250369"/>
    </source>
</evidence>
<evidence type="ECO:0000259" key="3">
    <source>
        <dbReference type="PROSITE" id="PS51186"/>
    </source>
</evidence>
<dbReference type="PROSITE" id="PS51186">
    <property type="entry name" value="GNAT"/>
    <property type="match status" value="1"/>
</dbReference>
<gene>
    <name evidence="4" type="ORF">DQG23_26880</name>
</gene>
<keyword evidence="5" id="KW-1185">Reference proteome</keyword>
<evidence type="ECO:0000256" key="2">
    <source>
        <dbReference type="ARBA" id="ARBA00023315"/>
    </source>
</evidence>
<dbReference type="InterPro" id="IPR000182">
    <property type="entry name" value="GNAT_dom"/>
</dbReference>
<dbReference type="InterPro" id="IPR016181">
    <property type="entry name" value="Acyl_CoA_acyltransferase"/>
</dbReference>
<evidence type="ECO:0000256" key="1">
    <source>
        <dbReference type="ARBA" id="ARBA00022679"/>
    </source>
</evidence>
<name>A0A329MDI8_9BACL</name>
<organism evidence="4 5">
    <name type="scientific">Paenibacillus contaminans</name>
    <dbReference type="NCBI Taxonomy" id="450362"/>
    <lineage>
        <taxon>Bacteria</taxon>
        <taxon>Bacillati</taxon>
        <taxon>Bacillota</taxon>
        <taxon>Bacilli</taxon>
        <taxon>Bacillales</taxon>
        <taxon>Paenibacillaceae</taxon>
        <taxon>Paenibacillus</taxon>
    </lineage>
</organism>
<dbReference type="Proteomes" id="UP000250369">
    <property type="component" value="Unassembled WGS sequence"/>
</dbReference>
<sequence length="172" mass="19863">MEVSVDPRLSEVEIARAGTDDLETVLKLWLEAANWLESKGISQWKPNSFTIESVKEHAAKTELFVARLNKEIVATFSLQWSDAFIWRELNSEDCGYLHRLVVARSYKSHNLGRLLLSWAEKYIADNGKSKLRLDCMADNEKLNEYYRGSGFDFVGRIDRTYFSASLYEKVIK</sequence>
<dbReference type="PANTHER" id="PTHR43877:SF2">
    <property type="entry name" value="AMINOALKYLPHOSPHONATE N-ACETYLTRANSFERASE-RELATED"/>
    <property type="match status" value="1"/>
</dbReference>
<protein>
    <submittedName>
        <fullName evidence="4">GNAT family N-acetyltransferase</fullName>
    </submittedName>
</protein>
<feature type="domain" description="N-acetyltransferase" evidence="3">
    <location>
        <begin position="12"/>
        <end position="172"/>
    </location>
</feature>
<comment type="caution">
    <text evidence="4">The sequence shown here is derived from an EMBL/GenBank/DDBJ whole genome shotgun (WGS) entry which is preliminary data.</text>
</comment>
<keyword evidence="1 4" id="KW-0808">Transferase</keyword>